<protein>
    <recommendedName>
        <fullName evidence="4">YxjI</fullName>
    </recommendedName>
</protein>
<dbReference type="Proteomes" id="UP000004358">
    <property type="component" value="Unassembled WGS sequence"/>
</dbReference>
<dbReference type="SUPFAM" id="SSF54518">
    <property type="entry name" value="Tubby C-terminal domain-like"/>
    <property type="match status" value="1"/>
</dbReference>
<dbReference type="InterPro" id="IPR038595">
    <property type="entry name" value="LOR_sf"/>
</dbReference>
<evidence type="ECO:0000313" key="3">
    <source>
        <dbReference type="Proteomes" id="UP000004358"/>
    </source>
</evidence>
<dbReference type="Pfam" id="PF04525">
    <property type="entry name" value="LOR"/>
    <property type="match status" value="1"/>
</dbReference>
<evidence type="ECO:0008006" key="4">
    <source>
        <dbReference type="Google" id="ProtNLM"/>
    </source>
</evidence>
<dbReference type="InterPro" id="IPR025659">
    <property type="entry name" value="Tubby-like_C"/>
</dbReference>
<dbReference type="InterPro" id="IPR007612">
    <property type="entry name" value="LOR"/>
</dbReference>
<comment type="similarity">
    <text evidence="1">Belongs to the LOR family.</text>
</comment>
<accession>A3ZNM9</accession>
<organism evidence="2 3">
    <name type="scientific">Blastopirellula marina DSM 3645</name>
    <dbReference type="NCBI Taxonomy" id="314230"/>
    <lineage>
        <taxon>Bacteria</taxon>
        <taxon>Pseudomonadati</taxon>
        <taxon>Planctomycetota</taxon>
        <taxon>Planctomycetia</taxon>
        <taxon>Pirellulales</taxon>
        <taxon>Pirellulaceae</taxon>
        <taxon>Blastopirellula</taxon>
    </lineage>
</organism>
<evidence type="ECO:0000313" key="2">
    <source>
        <dbReference type="EMBL" id="EAQ81924.1"/>
    </source>
</evidence>
<comment type="caution">
    <text evidence="2">The sequence shown here is derived from an EMBL/GenBank/DDBJ whole genome shotgun (WGS) entry which is preliminary data.</text>
</comment>
<sequence>MQQKFWAWGDQLHVYDEQHQPVFWAKGRVFSWGHQLSFQDMQGNELAFIKQKLMTWMSQYEIHRDGQRFAQVRKNFTWFTKKFTLEMVEGDSLVIQGDFWDHRYQFRCDDRVVAKVDKAYWAWTDTYGIETEEGEDDVAILCSTIVIDKILDDQQRRRSNSSSPLSPP</sequence>
<dbReference type="HOGENOM" id="CLU_108507_1_0_0"/>
<evidence type="ECO:0000256" key="1">
    <source>
        <dbReference type="ARBA" id="ARBA00005437"/>
    </source>
</evidence>
<reference evidence="2 3" key="1">
    <citation type="submission" date="2006-02" db="EMBL/GenBank/DDBJ databases">
        <authorList>
            <person name="Amann R."/>
            <person name="Ferriera S."/>
            <person name="Johnson J."/>
            <person name="Kravitz S."/>
            <person name="Halpern A."/>
            <person name="Remington K."/>
            <person name="Beeson K."/>
            <person name="Tran B."/>
            <person name="Rogers Y.-H."/>
            <person name="Friedman R."/>
            <person name="Venter J.C."/>
        </authorList>
    </citation>
    <scope>NUCLEOTIDE SEQUENCE [LARGE SCALE GENOMIC DNA]</scope>
    <source>
        <strain evidence="2 3">DSM 3645</strain>
    </source>
</reference>
<dbReference type="EMBL" id="AANZ01000003">
    <property type="protein sequence ID" value="EAQ81924.1"/>
    <property type="molecule type" value="Genomic_DNA"/>
</dbReference>
<dbReference type="eggNOG" id="COG4894">
    <property type="taxonomic scope" value="Bacteria"/>
</dbReference>
<gene>
    <name evidence="2" type="ORF">DSM3645_17270</name>
</gene>
<name>A3ZNM9_9BACT</name>
<dbReference type="AlphaFoldDB" id="A3ZNM9"/>
<proteinExistence type="inferred from homology"/>
<dbReference type="Gene3D" id="2.40.160.200">
    <property type="entry name" value="LURP1-related"/>
    <property type="match status" value="1"/>
</dbReference>